<proteinExistence type="inferred from homology"/>
<dbReference type="GO" id="GO:0005789">
    <property type="term" value="C:endoplasmic reticulum membrane"/>
    <property type="evidence" value="ECO:0007669"/>
    <property type="project" value="UniProtKB-SubCell"/>
</dbReference>
<evidence type="ECO:0000256" key="4">
    <source>
        <dbReference type="ARBA" id="ARBA00022679"/>
    </source>
</evidence>
<reference evidence="11 12" key="1">
    <citation type="submission" date="2020-03" db="EMBL/GenBank/DDBJ databases">
        <title>Draft Genome Sequence of Cudoniella acicularis.</title>
        <authorList>
            <person name="Buettner E."/>
            <person name="Kellner H."/>
        </authorList>
    </citation>
    <scope>NUCLEOTIDE SEQUENCE [LARGE SCALE GENOMIC DNA]</scope>
    <source>
        <strain evidence="11 12">DSM 108380</strain>
    </source>
</reference>
<evidence type="ECO:0000256" key="3">
    <source>
        <dbReference type="ARBA" id="ARBA00011738"/>
    </source>
</evidence>
<dbReference type="PANTHER" id="PTHR13355">
    <property type="entry name" value="GLUCOSAMINE 6-PHOSPHATE N-ACETYLTRANSFERASE"/>
    <property type="match status" value="1"/>
</dbReference>
<evidence type="ECO:0000256" key="7">
    <source>
        <dbReference type="ARBA" id="ARBA00023315"/>
    </source>
</evidence>
<feature type="region of interest" description="Disordered" evidence="9">
    <location>
        <begin position="1"/>
        <end position="24"/>
    </location>
</feature>
<keyword evidence="4 8" id="KW-0808">Transferase</keyword>
<dbReference type="EC" id="2.3.1.4" evidence="8"/>
<keyword evidence="5" id="KW-0256">Endoplasmic reticulum</keyword>
<evidence type="ECO:0000256" key="8">
    <source>
        <dbReference type="RuleBase" id="RU365086"/>
    </source>
</evidence>
<dbReference type="SUPFAM" id="SSF55729">
    <property type="entry name" value="Acyl-CoA N-acyltransferases (Nat)"/>
    <property type="match status" value="1"/>
</dbReference>
<evidence type="ECO:0000256" key="9">
    <source>
        <dbReference type="SAM" id="MobiDB-lite"/>
    </source>
</evidence>
<dbReference type="AlphaFoldDB" id="A0A8H4W0G5"/>
<dbReference type="UniPathway" id="UPA00113">
    <property type="reaction ID" value="UER00529"/>
</dbReference>
<comment type="similarity">
    <text evidence="8">Belongs to the acetyltransferase family. GNA1 subfamily.</text>
</comment>
<evidence type="ECO:0000256" key="1">
    <source>
        <dbReference type="ARBA" id="ARBA00004184"/>
    </source>
</evidence>
<evidence type="ECO:0000313" key="12">
    <source>
        <dbReference type="Proteomes" id="UP000566819"/>
    </source>
</evidence>
<keyword evidence="7 8" id="KW-0012">Acyltransferase</keyword>
<organism evidence="11 12">
    <name type="scientific">Cudoniella acicularis</name>
    <dbReference type="NCBI Taxonomy" id="354080"/>
    <lineage>
        <taxon>Eukaryota</taxon>
        <taxon>Fungi</taxon>
        <taxon>Dikarya</taxon>
        <taxon>Ascomycota</taxon>
        <taxon>Pezizomycotina</taxon>
        <taxon>Leotiomycetes</taxon>
        <taxon>Helotiales</taxon>
        <taxon>Tricladiaceae</taxon>
        <taxon>Cudoniella</taxon>
    </lineage>
</organism>
<feature type="domain" description="N-acetyltransferase" evidence="10">
    <location>
        <begin position="29"/>
        <end position="183"/>
    </location>
</feature>
<keyword evidence="12" id="KW-1185">Reference proteome</keyword>
<dbReference type="PANTHER" id="PTHR13355:SF11">
    <property type="entry name" value="GLUCOSAMINE 6-PHOSPHATE N-ACETYLTRANSFERASE"/>
    <property type="match status" value="1"/>
</dbReference>
<keyword evidence="6" id="KW-0472">Membrane</keyword>
<dbReference type="FunFam" id="3.40.630.30:FF:000048">
    <property type="entry name" value="Glucosamine 6-phosphate N-acetyltransferase"/>
    <property type="match status" value="1"/>
</dbReference>
<gene>
    <name evidence="11" type="ORF">G7Y89_g9082</name>
</gene>
<dbReference type="Pfam" id="PF00583">
    <property type="entry name" value="Acetyltransf_1"/>
    <property type="match status" value="1"/>
</dbReference>
<dbReference type="InterPro" id="IPR000182">
    <property type="entry name" value="GNAT_dom"/>
</dbReference>
<dbReference type="PROSITE" id="PS51186">
    <property type="entry name" value="GNAT"/>
    <property type="match status" value="1"/>
</dbReference>
<evidence type="ECO:0000256" key="2">
    <source>
        <dbReference type="ARBA" id="ARBA00004586"/>
    </source>
</evidence>
<dbReference type="Gene3D" id="3.40.630.30">
    <property type="match status" value="1"/>
</dbReference>
<comment type="pathway">
    <text evidence="8">Nucleotide-sugar biosynthesis; UDP-N-acetyl-alpha-D-glucosamine biosynthesis; N-acetyl-alpha-D-glucosamine 1-phosphate from alpha-D-glucosamine 6-phosphate (route I): step 1/2.</text>
</comment>
<dbReference type="GO" id="GO:0004343">
    <property type="term" value="F:glucosamine 6-phosphate N-acetyltransferase activity"/>
    <property type="evidence" value="ECO:0007669"/>
    <property type="project" value="UniProtKB-UniRule"/>
</dbReference>
<evidence type="ECO:0000256" key="6">
    <source>
        <dbReference type="ARBA" id="ARBA00023136"/>
    </source>
</evidence>
<comment type="subunit">
    <text evidence="3">Homodimer.</text>
</comment>
<dbReference type="GO" id="GO:0006048">
    <property type="term" value="P:UDP-N-acetylglucosamine biosynthetic process"/>
    <property type="evidence" value="ECO:0007669"/>
    <property type="project" value="UniProtKB-UniRule"/>
</dbReference>
<dbReference type="CDD" id="cd04301">
    <property type="entry name" value="NAT_SF"/>
    <property type="match status" value="1"/>
</dbReference>
<dbReference type="InterPro" id="IPR039143">
    <property type="entry name" value="GNPNAT1-like"/>
</dbReference>
<dbReference type="Proteomes" id="UP000566819">
    <property type="component" value="Unassembled WGS sequence"/>
</dbReference>
<dbReference type="OrthoDB" id="10039976at2759"/>
<name>A0A8H4W0G5_9HELO</name>
<sequence>MTATTTTPTPIFPPTLVSPKTHTSLPTGYTCRPLQSSDYNHGHLDVLRDLVQVGNISEEQWKTQFETLRKCNGTYFVLVIVDSAEEEGRIVATGTLVVERKFLFGLGTQGHLEDIAVAADQQGKKLGASMIQALDLIAEQLGCYKTILNCSPETEGFYEKCGYKKSGSEMHHYYNAVAEEYEI</sequence>
<accession>A0A8H4W0G5</accession>
<comment type="caution">
    <text evidence="11">The sequence shown here is derived from an EMBL/GenBank/DDBJ whole genome shotgun (WGS) entry which is preliminary data.</text>
</comment>
<dbReference type="EMBL" id="JAAMPI010000724">
    <property type="protein sequence ID" value="KAF4629067.1"/>
    <property type="molecule type" value="Genomic_DNA"/>
</dbReference>
<evidence type="ECO:0000313" key="11">
    <source>
        <dbReference type="EMBL" id="KAF4629067.1"/>
    </source>
</evidence>
<evidence type="ECO:0000259" key="10">
    <source>
        <dbReference type="PROSITE" id="PS51186"/>
    </source>
</evidence>
<dbReference type="InterPro" id="IPR016181">
    <property type="entry name" value="Acyl_CoA_acyltransferase"/>
</dbReference>
<comment type="subcellular location">
    <subcellularLocation>
        <location evidence="1">Endomembrane system</location>
        <topology evidence="1">Peripheral membrane protein</topology>
    </subcellularLocation>
    <subcellularLocation>
        <location evidence="2">Endoplasmic reticulum membrane</location>
    </subcellularLocation>
</comment>
<comment type="catalytic activity">
    <reaction evidence="8">
        <text>D-glucosamine 6-phosphate + acetyl-CoA = N-acetyl-D-glucosamine 6-phosphate + CoA + H(+)</text>
        <dbReference type="Rhea" id="RHEA:10292"/>
        <dbReference type="ChEBI" id="CHEBI:15378"/>
        <dbReference type="ChEBI" id="CHEBI:57287"/>
        <dbReference type="ChEBI" id="CHEBI:57288"/>
        <dbReference type="ChEBI" id="CHEBI:57513"/>
        <dbReference type="ChEBI" id="CHEBI:58725"/>
        <dbReference type="EC" id="2.3.1.4"/>
    </reaction>
</comment>
<evidence type="ECO:0000256" key="5">
    <source>
        <dbReference type="ARBA" id="ARBA00022824"/>
    </source>
</evidence>
<protein>
    <recommendedName>
        <fullName evidence="8">Glucosamine 6-phosphate N-acetyltransferase</fullName>
        <ecNumber evidence="8">2.3.1.4</ecNumber>
    </recommendedName>
</protein>